<dbReference type="InterPro" id="IPR050267">
    <property type="entry name" value="Anti-sigma-factor_SerPK"/>
</dbReference>
<dbReference type="PANTHER" id="PTHR35526:SF3">
    <property type="entry name" value="ANTI-SIGMA-F FACTOR RSBW"/>
    <property type="match status" value="1"/>
</dbReference>
<evidence type="ECO:0000256" key="2">
    <source>
        <dbReference type="SAM" id="MobiDB-lite"/>
    </source>
</evidence>
<keyword evidence="1" id="KW-0723">Serine/threonine-protein kinase</keyword>
<dbReference type="SUPFAM" id="SSF55874">
    <property type="entry name" value="ATPase domain of HSP90 chaperone/DNA topoisomerase II/histidine kinase"/>
    <property type="match status" value="1"/>
</dbReference>
<dbReference type="CDD" id="cd16936">
    <property type="entry name" value="HATPase_RsbW-like"/>
    <property type="match status" value="1"/>
</dbReference>
<dbReference type="Pfam" id="PF13581">
    <property type="entry name" value="HATPase_c_2"/>
    <property type="match status" value="1"/>
</dbReference>
<dbReference type="EMBL" id="JBHMCY010000054">
    <property type="protein sequence ID" value="MFB9465812.1"/>
    <property type="molecule type" value="Genomic_DNA"/>
</dbReference>
<sequence>MASRSPERPTYGFTVAAAVDAVPAARRHVVSLAQDLGLPLSDQTLETVELLAGEVIANAVLYTDAPCDVSVTRADERLRVEVTDTDASLPSAVEAGPNDESGRGLLLVNALADAWGTQPEPPGKTTWFEITPEPSTARLGNNSADAPPSPHTGDAAMRRTECQSRMAVSATTARRTGTLATASPVHGWVS</sequence>
<proteinExistence type="predicted"/>
<organism evidence="4 5">
    <name type="scientific">Streptomyces cinereospinus</name>
    <dbReference type="NCBI Taxonomy" id="285561"/>
    <lineage>
        <taxon>Bacteria</taxon>
        <taxon>Bacillati</taxon>
        <taxon>Actinomycetota</taxon>
        <taxon>Actinomycetes</taxon>
        <taxon>Kitasatosporales</taxon>
        <taxon>Streptomycetaceae</taxon>
        <taxon>Streptomyces</taxon>
    </lineage>
</organism>
<reference evidence="4 5" key="1">
    <citation type="submission" date="2024-09" db="EMBL/GenBank/DDBJ databases">
        <authorList>
            <person name="Sun Q."/>
            <person name="Mori K."/>
        </authorList>
    </citation>
    <scope>NUCLEOTIDE SEQUENCE [LARGE SCALE GENOMIC DNA]</scope>
    <source>
        <strain evidence="4 5">JCM 6917</strain>
    </source>
</reference>
<accession>A0ABV5N6H8</accession>
<keyword evidence="1" id="KW-0418">Kinase</keyword>
<feature type="domain" description="Histidine kinase/HSP90-like ATPase" evidence="3">
    <location>
        <begin position="16"/>
        <end position="128"/>
    </location>
</feature>
<keyword evidence="4" id="KW-0067">ATP-binding</keyword>
<keyword evidence="1" id="KW-0808">Transferase</keyword>
<dbReference type="PANTHER" id="PTHR35526">
    <property type="entry name" value="ANTI-SIGMA-F FACTOR RSBW-RELATED"/>
    <property type="match status" value="1"/>
</dbReference>
<dbReference type="GO" id="GO:0005524">
    <property type="term" value="F:ATP binding"/>
    <property type="evidence" value="ECO:0007669"/>
    <property type="project" value="UniProtKB-KW"/>
</dbReference>
<dbReference type="InterPro" id="IPR036890">
    <property type="entry name" value="HATPase_C_sf"/>
</dbReference>
<comment type="caution">
    <text evidence="4">The sequence shown here is derived from an EMBL/GenBank/DDBJ whole genome shotgun (WGS) entry which is preliminary data.</text>
</comment>
<evidence type="ECO:0000256" key="1">
    <source>
        <dbReference type="ARBA" id="ARBA00022527"/>
    </source>
</evidence>
<gene>
    <name evidence="4" type="ORF">ACFF45_24665</name>
</gene>
<protein>
    <submittedName>
        <fullName evidence="4">ATP-binding protein</fullName>
    </submittedName>
</protein>
<dbReference type="Proteomes" id="UP001589709">
    <property type="component" value="Unassembled WGS sequence"/>
</dbReference>
<feature type="region of interest" description="Disordered" evidence="2">
    <location>
        <begin position="133"/>
        <end position="155"/>
    </location>
</feature>
<evidence type="ECO:0000313" key="5">
    <source>
        <dbReference type="Proteomes" id="UP001589709"/>
    </source>
</evidence>
<evidence type="ECO:0000313" key="4">
    <source>
        <dbReference type="EMBL" id="MFB9465812.1"/>
    </source>
</evidence>
<name>A0ABV5N6H8_9ACTN</name>
<dbReference type="Gene3D" id="3.30.565.10">
    <property type="entry name" value="Histidine kinase-like ATPase, C-terminal domain"/>
    <property type="match status" value="1"/>
</dbReference>
<evidence type="ECO:0000259" key="3">
    <source>
        <dbReference type="Pfam" id="PF13581"/>
    </source>
</evidence>
<dbReference type="RefSeq" id="WP_381348633.1">
    <property type="nucleotide sequence ID" value="NZ_JBHMCY010000054.1"/>
</dbReference>
<keyword evidence="5" id="KW-1185">Reference proteome</keyword>
<keyword evidence="4" id="KW-0547">Nucleotide-binding</keyword>
<dbReference type="InterPro" id="IPR003594">
    <property type="entry name" value="HATPase_dom"/>
</dbReference>